<proteinExistence type="predicted"/>
<name>A0A9Q1GI61_9CARY</name>
<comment type="caution">
    <text evidence="4">The sequence shown here is derived from an EMBL/GenBank/DDBJ whole genome shotgun (WGS) entry which is preliminary data.</text>
</comment>
<feature type="region of interest" description="Disordered" evidence="3">
    <location>
        <begin position="132"/>
        <end position="152"/>
    </location>
</feature>
<dbReference type="PANTHER" id="PTHR46039:SF7">
    <property type="entry name" value="SUCROSE-PHOSPHATE SYNTHASE 2-RELATED"/>
    <property type="match status" value="1"/>
</dbReference>
<evidence type="ECO:0000313" key="5">
    <source>
        <dbReference type="Proteomes" id="UP001153076"/>
    </source>
</evidence>
<reference evidence="4" key="1">
    <citation type="submission" date="2022-04" db="EMBL/GenBank/DDBJ databases">
        <title>Carnegiea gigantea Genome sequencing and assembly v2.</title>
        <authorList>
            <person name="Copetti D."/>
            <person name="Sanderson M.J."/>
            <person name="Burquez A."/>
            <person name="Wojciechowski M.F."/>
        </authorList>
    </citation>
    <scope>NUCLEOTIDE SEQUENCE</scope>
    <source>
        <strain evidence="4">SGP5-SGP5p</strain>
        <tissue evidence="4">Aerial part</tissue>
    </source>
</reference>
<feature type="compositionally biased region" description="Basic and acidic residues" evidence="3">
    <location>
        <begin position="132"/>
        <end position="143"/>
    </location>
</feature>
<keyword evidence="2" id="KW-0808">Transferase</keyword>
<dbReference type="EMBL" id="JAKOGI010002706">
    <property type="protein sequence ID" value="KAJ8421477.1"/>
    <property type="molecule type" value="Genomic_DNA"/>
</dbReference>
<evidence type="ECO:0000313" key="4">
    <source>
        <dbReference type="EMBL" id="KAJ8421477.1"/>
    </source>
</evidence>
<dbReference type="AlphaFoldDB" id="A0A9Q1GI61"/>
<keyword evidence="5" id="KW-1185">Reference proteome</keyword>
<dbReference type="InterPro" id="IPR044161">
    <property type="entry name" value="SPS"/>
</dbReference>
<accession>A0A9Q1GI61</accession>
<organism evidence="4 5">
    <name type="scientific">Carnegiea gigantea</name>
    <dbReference type="NCBI Taxonomy" id="171969"/>
    <lineage>
        <taxon>Eukaryota</taxon>
        <taxon>Viridiplantae</taxon>
        <taxon>Streptophyta</taxon>
        <taxon>Embryophyta</taxon>
        <taxon>Tracheophyta</taxon>
        <taxon>Spermatophyta</taxon>
        <taxon>Magnoliopsida</taxon>
        <taxon>eudicotyledons</taxon>
        <taxon>Gunneridae</taxon>
        <taxon>Pentapetalae</taxon>
        <taxon>Caryophyllales</taxon>
        <taxon>Cactineae</taxon>
        <taxon>Cactaceae</taxon>
        <taxon>Cactoideae</taxon>
        <taxon>Echinocereeae</taxon>
        <taxon>Carnegiea</taxon>
    </lineage>
</organism>
<evidence type="ECO:0008006" key="6">
    <source>
        <dbReference type="Google" id="ProtNLM"/>
    </source>
</evidence>
<evidence type="ECO:0000256" key="1">
    <source>
        <dbReference type="ARBA" id="ARBA00022676"/>
    </source>
</evidence>
<gene>
    <name evidence="4" type="ORF">Cgig2_018423</name>
</gene>
<evidence type="ECO:0000256" key="3">
    <source>
        <dbReference type="SAM" id="MobiDB-lite"/>
    </source>
</evidence>
<protein>
    <recommendedName>
        <fullName evidence="6">Sucrose phosphate synthase</fullName>
    </recommendedName>
</protein>
<keyword evidence="1" id="KW-0328">Glycosyltransferase</keyword>
<dbReference type="PANTHER" id="PTHR46039">
    <property type="entry name" value="SUCROSE-PHOSPHATE SYNTHASE 3-RELATED"/>
    <property type="match status" value="1"/>
</dbReference>
<evidence type="ECO:0000256" key="2">
    <source>
        <dbReference type="ARBA" id="ARBA00022679"/>
    </source>
</evidence>
<dbReference type="Proteomes" id="UP001153076">
    <property type="component" value="Unassembled WGS sequence"/>
</dbReference>
<dbReference type="GO" id="GO:0016757">
    <property type="term" value="F:glycosyltransferase activity"/>
    <property type="evidence" value="ECO:0007669"/>
    <property type="project" value="UniProtKB-KW"/>
</dbReference>
<dbReference type="OrthoDB" id="674531at2759"/>
<sequence>MAGNDWINSYLEAILDVGGQGIDASSAKTPTPTASLLLRERGHFSPSRYFVEEVITGFDETDLHRSWVRVCLSSSLLACFLCFRFNFNLAAATRSPQERNTRLENLCWRIWNLARKKKQIEGEEAQRLAKHRLEHERGRREAADDMSEDLSEGEKVDTVSDLSVHGDSTRGKMRRISSVDTLENWAGQFKEKKLYIVLIRQDMMNMLT</sequence>